<sequence length="126" mass="13462">MNPKQILMIDDEIDIQTIARMGLNLISGWQVLTASSGQEGIQQAKGHQPDAILLDVMMPDMDGVATLAALKADAVTQAIPVIFLTAKSKASDRQKLYALGAQGVINKPFDPTTLASQISGFLGWPN</sequence>
<dbReference type="InterPro" id="IPR050595">
    <property type="entry name" value="Bact_response_regulator"/>
</dbReference>
<evidence type="ECO:0000256" key="2">
    <source>
        <dbReference type="PROSITE-ProRule" id="PRU00169"/>
    </source>
</evidence>
<protein>
    <submittedName>
        <fullName evidence="4">Two-component system response regulator</fullName>
    </submittedName>
</protein>
<dbReference type="CDD" id="cd17552">
    <property type="entry name" value="REC_RR468-like"/>
    <property type="match status" value="1"/>
</dbReference>
<dbReference type="SMART" id="SM00448">
    <property type="entry name" value="REC"/>
    <property type="match status" value="1"/>
</dbReference>
<gene>
    <name evidence="4" type="ORF">DCF15_11350</name>
</gene>
<dbReference type="Gene3D" id="3.40.50.2300">
    <property type="match status" value="1"/>
</dbReference>
<dbReference type="GO" id="GO:0000160">
    <property type="term" value="P:phosphorelay signal transduction system"/>
    <property type="evidence" value="ECO:0007669"/>
    <property type="project" value="InterPro"/>
</dbReference>
<dbReference type="SUPFAM" id="SSF52172">
    <property type="entry name" value="CheY-like"/>
    <property type="match status" value="1"/>
</dbReference>
<evidence type="ECO:0000259" key="3">
    <source>
        <dbReference type="PROSITE" id="PS50110"/>
    </source>
</evidence>
<dbReference type="EMBL" id="QBMP01000108">
    <property type="protein sequence ID" value="PZO54780.1"/>
    <property type="molecule type" value="Genomic_DNA"/>
</dbReference>
<dbReference type="InterPro" id="IPR001789">
    <property type="entry name" value="Sig_transdc_resp-reg_receiver"/>
</dbReference>
<accession>A0A2W4XC82</accession>
<dbReference type="PANTHER" id="PTHR44591:SF22">
    <property type="entry name" value="CHEY SUBFAMILY"/>
    <property type="match status" value="1"/>
</dbReference>
<proteinExistence type="predicted"/>
<feature type="modified residue" description="4-aspartylphosphate" evidence="2">
    <location>
        <position position="55"/>
    </location>
</feature>
<dbReference type="Proteomes" id="UP000249794">
    <property type="component" value="Unassembled WGS sequence"/>
</dbReference>
<evidence type="ECO:0000313" key="4">
    <source>
        <dbReference type="EMBL" id="PZO54780.1"/>
    </source>
</evidence>
<dbReference type="PANTHER" id="PTHR44591">
    <property type="entry name" value="STRESS RESPONSE REGULATOR PROTEIN 1"/>
    <property type="match status" value="1"/>
</dbReference>
<comment type="caution">
    <text evidence="4">The sequence shown here is derived from an EMBL/GenBank/DDBJ whole genome shotgun (WGS) entry which is preliminary data.</text>
</comment>
<name>A0A2W4XC82_9CYAN</name>
<reference evidence="5" key="1">
    <citation type="submission" date="2018-04" db="EMBL/GenBank/DDBJ databases">
        <authorList>
            <person name="Cornet L."/>
        </authorList>
    </citation>
    <scope>NUCLEOTIDE SEQUENCE [LARGE SCALE GENOMIC DNA]</scope>
</reference>
<evidence type="ECO:0000256" key="1">
    <source>
        <dbReference type="ARBA" id="ARBA00022553"/>
    </source>
</evidence>
<dbReference type="AlphaFoldDB" id="A0A2W4XC82"/>
<dbReference type="InterPro" id="IPR011006">
    <property type="entry name" value="CheY-like_superfamily"/>
</dbReference>
<organism evidence="4 5">
    <name type="scientific">Phormidesmis priestleyi</name>
    <dbReference type="NCBI Taxonomy" id="268141"/>
    <lineage>
        <taxon>Bacteria</taxon>
        <taxon>Bacillati</taxon>
        <taxon>Cyanobacteriota</taxon>
        <taxon>Cyanophyceae</taxon>
        <taxon>Leptolyngbyales</taxon>
        <taxon>Leptolyngbyaceae</taxon>
        <taxon>Phormidesmis</taxon>
    </lineage>
</organism>
<keyword evidence="1 2" id="KW-0597">Phosphoprotein</keyword>
<dbReference type="Pfam" id="PF00072">
    <property type="entry name" value="Response_reg"/>
    <property type="match status" value="1"/>
</dbReference>
<dbReference type="PROSITE" id="PS50110">
    <property type="entry name" value="RESPONSE_REGULATORY"/>
    <property type="match status" value="1"/>
</dbReference>
<feature type="domain" description="Response regulatory" evidence="3">
    <location>
        <begin position="5"/>
        <end position="122"/>
    </location>
</feature>
<evidence type="ECO:0000313" key="5">
    <source>
        <dbReference type="Proteomes" id="UP000249794"/>
    </source>
</evidence>
<reference evidence="4 5" key="2">
    <citation type="submission" date="2018-06" db="EMBL/GenBank/DDBJ databases">
        <title>Metagenomic assembly of (sub)arctic Cyanobacteria and their associated microbiome from non-axenic cultures.</title>
        <authorList>
            <person name="Baurain D."/>
        </authorList>
    </citation>
    <scope>NUCLEOTIDE SEQUENCE [LARGE SCALE GENOMIC DNA]</scope>
    <source>
        <strain evidence="4">ULC027bin1</strain>
    </source>
</reference>